<evidence type="ECO:0000256" key="1">
    <source>
        <dbReference type="SAM" id="MobiDB-lite"/>
    </source>
</evidence>
<proteinExistence type="predicted"/>
<keyword evidence="3" id="KW-1185">Reference proteome</keyword>
<evidence type="ECO:0000313" key="2">
    <source>
        <dbReference type="EMBL" id="PTQ37659.1"/>
    </source>
</evidence>
<evidence type="ECO:0000313" key="3">
    <source>
        <dbReference type="Proteomes" id="UP000244005"/>
    </source>
</evidence>
<organism evidence="2 3">
    <name type="scientific">Marchantia polymorpha</name>
    <name type="common">Common liverwort</name>
    <name type="synonym">Marchantia aquatica</name>
    <dbReference type="NCBI Taxonomy" id="3197"/>
    <lineage>
        <taxon>Eukaryota</taxon>
        <taxon>Viridiplantae</taxon>
        <taxon>Streptophyta</taxon>
        <taxon>Embryophyta</taxon>
        <taxon>Marchantiophyta</taxon>
        <taxon>Marchantiopsida</taxon>
        <taxon>Marchantiidae</taxon>
        <taxon>Marchantiales</taxon>
        <taxon>Marchantiaceae</taxon>
        <taxon>Marchantia</taxon>
    </lineage>
</organism>
<dbReference type="Gramene" id="Mp6g15940.1">
    <property type="protein sequence ID" value="Mp6g15940.1.cds1"/>
    <property type="gene ID" value="Mp6g15940"/>
</dbReference>
<dbReference type="EMBL" id="KZ772728">
    <property type="protein sequence ID" value="PTQ37659.1"/>
    <property type="molecule type" value="Genomic_DNA"/>
</dbReference>
<accession>A0A2R6WUY6</accession>
<reference evidence="3" key="1">
    <citation type="journal article" date="2017" name="Cell">
        <title>Insights into land plant evolution garnered from the Marchantia polymorpha genome.</title>
        <authorList>
            <person name="Bowman J.L."/>
            <person name="Kohchi T."/>
            <person name="Yamato K.T."/>
            <person name="Jenkins J."/>
            <person name="Shu S."/>
            <person name="Ishizaki K."/>
            <person name="Yamaoka S."/>
            <person name="Nishihama R."/>
            <person name="Nakamura Y."/>
            <person name="Berger F."/>
            <person name="Adam C."/>
            <person name="Aki S.S."/>
            <person name="Althoff F."/>
            <person name="Araki T."/>
            <person name="Arteaga-Vazquez M.A."/>
            <person name="Balasubrmanian S."/>
            <person name="Barry K."/>
            <person name="Bauer D."/>
            <person name="Boehm C.R."/>
            <person name="Briginshaw L."/>
            <person name="Caballero-Perez J."/>
            <person name="Catarino B."/>
            <person name="Chen F."/>
            <person name="Chiyoda S."/>
            <person name="Chovatia M."/>
            <person name="Davies K.M."/>
            <person name="Delmans M."/>
            <person name="Demura T."/>
            <person name="Dierschke T."/>
            <person name="Dolan L."/>
            <person name="Dorantes-Acosta A.E."/>
            <person name="Eklund D.M."/>
            <person name="Florent S.N."/>
            <person name="Flores-Sandoval E."/>
            <person name="Fujiyama A."/>
            <person name="Fukuzawa H."/>
            <person name="Galik B."/>
            <person name="Grimanelli D."/>
            <person name="Grimwood J."/>
            <person name="Grossniklaus U."/>
            <person name="Hamada T."/>
            <person name="Haseloff J."/>
            <person name="Hetherington A.J."/>
            <person name="Higo A."/>
            <person name="Hirakawa Y."/>
            <person name="Hundley H.N."/>
            <person name="Ikeda Y."/>
            <person name="Inoue K."/>
            <person name="Inoue S.I."/>
            <person name="Ishida S."/>
            <person name="Jia Q."/>
            <person name="Kakita M."/>
            <person name="Kanazawa T."/>
            <person name="Kawai Y."/>
            <person name="Kawashima T."/>
            <person name="Kennedy M."/>
            <person name="Kinose K."/>
            <person name="Kinoshita T."/>
            <person name="Kohara Y."/>
            <person name="Koide E."/>
            <person name="Komatsu K."/>
            <person name="Kopischke S."/>
            <person name="Kubo M."/>
            <person name="Kyozuka J."/>
            <person name="Lagercrantz U."/>
            <person name="Lin S.S."/>
            <person name="Lindquist E."/>
            <person name="Lipzen A.M."/>
            <person name="Lu C.W."/>
            <person name="De Luna E."/>
            <person name="Martienssen R.A."/>
            <person name="Minamino N."/>
            <person name="Mizutani M."/>
            <person name="Mizutani M."/>
            <person name="Mochizuki N."/>
            <person name="Monte I."/>
            <person name="Mosher R."/>
            <person name="Nagasaki H."/>
            <person name="Nakagami H."/>
            <person name="Naramoto S."/>
            <person name="Nishitani K."/>
            <person name="Ohtani M."/>
            <person name="Okamoto T."/>
            <person name="Okumura M."/>
            <person name="Phillips J."/>
            <person name="Pollak B."/>
            <person name="Reinders A."/>
            <person name="Rovekamp M."/>
            <person name="Sano R."/>
            <person name="Sawa S."/>
            <person name="Schmid M.W."/>
            <person name="Shirakawa M."/>
            <person name="Solano R."/>
            <person name="Spunde A."/>
            <person name="Suetsugu N."/>
            <person name="Sugano S."/>
            <person name="Sugiyama A."/>
            <person name="Sun R."/>
            <person name="Suzuki Y."/>
            <person name="Takenaka M."/>
            <person name="Takezawa D."/>
            <person name="Tomogane H."/>
            <person name="Tsuzuki M."/>
            <person name="Ueda T."/>
            <person name="Umeda M."/>
            <person name="Ward J.M."/>
            <person name="Watanabe Y."/>
            <person name="Yazaki K."/>
            <person name="Yokoyama R."/>
            <person name="Yoshitake Y."/>
            <person name="Yotsui I."/>
            <person name="Zachgo S."/>
            <person name="Schmutz J."/>
        </authorList>
    </citation>
    <scope>NUCLEOTIDE SEQUENCE [LARGE SCALE GENOMIC DNA]</scope>
    <source>
        <strain evidence="3">Tak-1</strain>
    </source>
</reference>
<protein>
    <submittedName>
        <fullName evidence="2">Uncharacterized protein</fullName>
    </submittedName>
</protein>
<feature type="region of interest" description="Disordered" evidence="1">
    <location>
        <begin position="137"/>
        <end position="158"/>
    </location>
</feature>
<dbReference type="Proteomes" id="UP000244005">
    <property type="component" value="Unassembled WGS sequence"/>
</dbReference>
<dbReference type="AlphaFoldDB" id="A0A2R6WUY6"/>
<gene>
    <name evidence="2" type="ORF">MARPO_0056s0106</name>
</gene>
<name>A0A2R6WUY6_MARPO</name>
<sequence>MDLRLVARFTARSDYLSDRDHGRDVKRSFVGQCVGTGGIFGTHQAPPVPHRTRQYGTVLYFLPHRSIPTSLGPNRLLQTKDERARFSWRASTYIGRDRSACCVLVLVLGFAQATNRSKHRAEPIPLADELCISLQRSSSSSSSSPSPPPPRYHVVGVGRTTPWHPTRFWSQL</sequence>